<dbReference type="InterPro" id="IPR011010">
    <property type="entry name" value="DNA_brk_join_enz"/>
</dbReference>
<dbReference type="InterPro" id="IPR044068">
    <property type="entry name" value="CB"/>
</dbReference>
<evidence type="ECO:0000313" key="13">
    <source>
        <dbReference type="EMBL" id="DAF88566.1"/>
    </source>
</evidence>
<dbReference type="PANTHER" id="PTHR30629:SF2">
    <property type="entry name" value="PROPHAGE INTEGRASE INTS-RELATED"/>
    <property type="match status" value="1"/>
</dbReference>
<dbReference type="PROSITE" id="PS51900">
    <property type="entry name" value="CB"/>
    <property type="match status" value="1"/>
</dbReference>
<dbReference type="EMBL" id="BK015988">
    <property type="protein sequence ID" value="DAF88566.1"/>
    <property type="molecule type" value="Genomic_DNA"/>
</dbReference>
<evidence type="ECO:0000259" key="12">
    <source>
        <dbReference type="PROSITE" id="PS51900"/>
    </source>
</evidence>
<evidence type="ECO:0000256" key="8">
    <source>
        <dbReference type="ARBA" id="ARBA00023296"/>
    </source>
</evidence>
<organism evidence="13">
    <name type="scientific">Siphoviridae sp. ctqzz19</name>
    <dbReference type="NCBI Taxonomy" id="2825682"/>
    <lineage>
        <taxon>Viruses</taxon>
        <taxon>Duplodnaviria</taxon>
        <taxon>Heunggongvirae</taxon>
        <taxon>Uroviricota</taxon>
        <taxon>Caudoviricetes</taxon>
    </lineage>
</organism>
<dbReference type="GO" id="GO:0003677">
    <property type="term" value="F:DNA binding"/>
    <property type="evidence" value="ECO:0007669"/>
    <property type="project" value="UniProtKB-UniRule"/>
</dbReference>
<dbReference type="GO" id="GO:0044826">
    <property type="term" value="P:viral genome integration into host DNA"/>
    <property type="evidence" value="ECO:0007669"/>
    <property type="project" value="UniProtKB-KW"/>
</dbReference>
<dbReference type="GO" id="GO:0075713">
    <property type="term" value="P:establishment of integrated proviral latency"/>
    <property type="evidence" value="ECO:0007669"/>
    <property type="project" value="UniProtKB-KW"/>
</dbReference>
<dbReference type="InterPro" id="IPR050808">
    <property type="entry name" value="Phage_Integrase"/>
</dbReference>
<dbReference type="GO" id="GO:0015074">
    <property type="term" value="P:DNA integration"/>
    <property type="evidence" value="ECO:0007669"/>
    <property type="project" value="UniProtKB-KW"/>
</dbReference>
<dbReference type="InterPro" id="IPR002104">
    <property type="entry name" value="Integrase_catalytic"/>
</dbReference>
<dbReference type="InterPro" id="IPR004107">
    <property type="entry name" value="Integrase_SAM-like_N"/>
</dbReference>
<reference evidence="13" key="1">
    <citation type="journal article" date="2021" name="Proc. Natl. Acad. Sci. U.S.A.">
        <title>A Catalog of Tens of Thousands of Viruses from Human Metagenomes Reveals Hidden Associations with Chronic Diseases.</title>
        <authorList>
            <person name="Tisza M.J."/>
            <person name="Buck C.B."/>
        </authorList>
    </citation>
    <scope>NUCLEOTIDE SEQUENCE</scope>
    <source>
        <strain evidence="13">Ctqzz19</strain>
    </source>
</reference>
<keyword evidence="3" id="KW-0808">Transferase</keyword>
<evidence type="ECO:0000259" key="11">
    <source>
        <dbReference type="PROSITE" id="PS51898"/>
    </source>
</evidence>
<evidence type="ECO:0000256" key="1">
    <source>
        <dbReference type="ARBA" id="ARBA00008857"/>
    </source>
</evidence>
<protein>
    <recommendedName>
        <fullName evidence="2">Integrase</fullName>
    </recommendedName>
</protein>
<evidence type="ECO:0000256" key="9">
    <source>
        <dbReference type="ARBA" id="ARBA00049605"/>
    </source>
</evidence>
<dbReference type="CDD" id="cd01189">
    <property type="entry name" value="INT_ICEBs1_C_like"/>
    <property type="match status" value="1"/>
</dbReference>
<keyword evidence="6" id="KW-0233">DNA recombination</keyword>
<keyword evidence="5 10" id="KW-0238">DNA-binding</keyword>
<evidence type="ECO:0000256" key="5">
    <source>
        <dbReference type="ARBA" id="ARBA00023125"/>
    </source>
</evidence>
<sequence>MGRKKKGNTNSLGYYNFRKVVGHNFDGTLITKVFYSKKSKADAQRKADEYVAKQQLSIQLGEALNPVSVNFSACAALWLESVKSSISDVTYNTYETAVRLHLLPYFGKAKIQDIKSIDIQTFFDKFDPQKSRLESVKKYKQVLSAIFQFAKHNDVISRNPCDTVRLSNRFVEPTKHIYTKEETYIILRYARQYQPLKDGLAIELMLGYGLRKGEVLALTRDDIDFKNNTISINKSVTDYKDKNTGKVSTKIVPPKNKFSNRVISISRGTAQRLKRIDTKYIIANANGSFYSPHNWTFRNYNDFMEIIAHKYGFKKLTPHELRHTRATIWVNSNKNLFAVASALGHSDLKMLQERYAHRNTDCIKSI</sequence>
<evidence type="ECO:0000256" key="3">
    <source>
        <dbReference type="ARBA" id="ARBA00022679"/>
    </source>
</evidence>
<evidence type="ECO:0000256" key="10">
    <source>
        <dbReference type="PROSITE-ProRule" id="PRU01248"/>
    </source>
</evidence>
<dbReference type="PANTHER" id="PTHR30629">
    <property type="entry name" value="PROPHAGE INTEGRASE"/>
    <property type="match status" value="1"/>
</dbReference>
<evidence type="ECO:0000256" key="4">
    <source>
        <dbReference type="ARBA" id="ARBA00022908"/>
    </source>
</evidence>
<dbReference type="Pfam" id="PF14659">
    <property type="entry name" value="Phage_int_SAM_3"/>
    <property type="match status" value="1"/>
</dbReference>
<accession>A0A8S5U2C7</accession>
<dbReference type="InterPro" id="IPR013762">
    <property type="entry name" value="Integrase-like_cat_sf"/>
</dbReference>
<comment type="function">
    <text evidence="9">Integrase is necessary for integration of the phage into the host genome by site-specific recombination. In conjunction with excisionase, integrase is also necessary for excision of the prophage from the host genome.</text>
</comment>
<keyword evidence="4" id="KW-0229">DNA integration</keyword>
<evidence type="ECO:0000256" key="6">
    <source>
        <dbReference type="ARBA" id="ARBA00023172"/>
    </source>
</evidence>
<keyword evidence="7" id="KW-1179">Viral genome integration</keyword>
<dbReference type="GO" id="GO:0016740">
    <property type="term" value="F:transferase activity"/>
    <property type="evidence" value="ECO:0007669"/>
    <property type="project" value="UniProtKB-KW"/>
</dbReference>
<proteinExistence type="inferred from homology"/>
<comment type="similarity">
    <text evidence="1">Belongs to the 'phage' integrase family.</text>
</comment>
<keyword evidence="8" id="KW-1160">Virus entry into host cell</keyword>
<evidence type="ECO:0000256" key="2">
    <source>
        <dbReference type="ARBA" id="ARBA00016082"/>
    </source>
</evidence>
<dbReference type="SUPFAM" id="SSF56349">
    <property type="entry name" value="DNA breaking-rejoining enzymes"/>
    <property type="match status" value="1"/>
</dbReference>
<evidence type="ECO:0000256" key="7">
    <source>
        <dbReference type="ARBA" id="ARBA00023195"/>
    </source>
</evidence>
<dbReference type="GO" id="GO:0006310">
    <property type="term" value="P:DNA recombination"/>
    <property type="evidence" value="ECO:0007669"/>
    <property type="project" value="UniProtKB-KW"/>
</dbReference>
<feature type="domain" description="Core-binding (CB)" evidence="12">
    <location>
        <begin position="69"/>
        <end position="151"/>
    </location>
</feature>
<dbReference type="PROSITE" id="PS51898">
    <property type="entry name" value="TYR_RECOMBINASE"/>
    <property type="match status" value="1"/>
</dbReference>
<dbReference type="Pfam" id="PF00589">
    <property type="entry name" value="Phage_integrase"/>
    <property type="match status" value="1"/>
</dbReference>
<feature type="domain" description="Tyr recombinase" evidence="11">
    <location>
        <begin position="173"/>
        <end position="366"/>
    </location>
</feature>
<dbReference type="InterPro" id="IPR010998">
    <property type="entry name" value="Integrase_recombinase_N"/>
</dbReference>
<dbReference type="Gene3D" id="1.10.150.130">
    <property type="match status" value="1"/>
</dbReference>
<name>A0A8S5U2C7_9CAUD</name>
<dbReference type="Gene3D" id="1.10.443.10">
    <property type="entry name" value="Intergrase catalytic core"/>
    <property type="match status" value="1"/>
</dbReference>
<dbReference type="GO" id="GO:0046718">
    <property type="term" value="P:symbiont entry into host cell"/>
    <property type="evidence" value="ECO:0007669"/>
    <property type="project" value="UniProtKB-KW"/>
</dbReference>